<dbReference type="PANTHER" id="PTHR43731:SF14">
    <property type="entry name" value="PRESENILIN-ASSOCIATED RHOMBOID-LIKE PROTEIN, MITOCHONDRIAL"/>
    <property type="match status" value="1"/>
</dbReference>
<dbReference type="Gene3D" id="1.20.1540.10">
    <property type="entry name" value="Rhomboid-like"/>
    <property type="match status" value="1"/>
</dbReference>
<feature type="domain" description="Peptidase S54 rhomboid" evidence="8">
    <location>
        <begin position="42"/>
        <end position="101"/>
    </location>
</feature>
<evidence type="ECO:0000256" key="1">
    <source>
        <dbReference type="ARBA" id="ARBA00004141"/>
    </source>
</evidence>
<gene>
    <name evidence="9" type="ORF">CHX27_14490</name>
</gene>
<organism evidence="9 10">
    <name type="scientific">Flavobacterium aurantiibacter</name>
    <dbReference type="NCBI Taxonomy" id="2023067"/>
    <lineage>
        <taxon>Bacteria</taxon>
        <taxon>Pseudomonadati</taxon>
        <taxon>Bacteroidota</taxon>
        <taxon>Flavobacteriia</taxon>
        <taxon>Flavobacteriales</taxon>
        <taxon>Flavobacteriaceae</taxon>
        <taxon>Flavobacterium</taxon>
    </lineage>
</organism>
<dbReference type="Pfam" id="PF01694">
    <property type="entry name" value="Rhomboid"/>
    <property type="match status" value="2"/>
</dbReference>
<evidence type="ECO:0000313" key="10">
    <source>
        <dbReference type="Proteomes" id="UP000216035"/>
    </source>
</evidence>
<evidence type="ECO:0000256" key="6">
    <source>
        <dbReference type="ARBA" id="ARBA00023136"/>
    </source>
</evidence>
<feature type="transmembrane region" description="Helical" evidence="7">
    <location>
        <begin position="85"/>
        <end position="104"/>
    </location>
</feature>
<protein>
    <submittedName>
        <fullName evidence="9">Rhomboid family intramembrane serine protease</fullName>
    </submittedName>
</protein>
<dbReference type="InterPro" id="IPR022764">
    <property type="entry name" value="Peptidase_S54_rhomboid_dom"/>
</dbReference>
<comment type="subcellular location">
    <subcellularLocation>
        <location evidence="1">Membrane</location>
        <topology evidence="1">Multi-pass membrane protein</topology>
    </subcellularLocation>
</comment>
<feature type="transmembrane region" description="Helical" evidence="7">
    <location>
        <begin position="237"/>
        <end position="256"/>
    </location>
</feature>
<proteinExistence type="inferred from homology"/>
<evidence type="ECO:0000256" key="4">
    <source>
        <dbReference type="ARBA" id="ARBA00022801"/>
    </source>
</evidence>
<dbReference type="GO" id="GO:0016020">
    <property type="term" value="C:membrane"/>
    <property type="evidence" value="ECO:0007669"/>
    <property type="project" value="UniProtKB-SubCell"/>
</dbReference>
<evidence type="ECO:0000256" key="2">
    <source>
        <dbReference type="ARBA" id="ARBA00009045"/>
    </source>
</evidence>
<dbReference type="PANTHER" id="PTHR43731">
    <property type="entry name" value="RHOMBOID PROTEASE"/>
    <property type="match status" value="1"/>
</dbReference>
<evidence type="ECO:0000259" key="8">
    <source>
        <dbReference type="Pfam" id="PF01694"/>
    </source>
</evidence>
<keyword evidence="10" id="KW-1185">Reference proteome</keyword>
<dbReference type="AlphaFoldDB" id="A0A255ZCG8"/>
<feature type="transmembrane region" description="Helical" evidence="7">
    <location>
        <begin position="58"/>
        <end position="78"/>
    </location>
</feature>
<dbReference type="EMBL" id="NOXX01000226">
    <property type="protein sequence ID" value="OYQ38594.1"/>
    <property type="molecule type" value="Genomic_DNA"/>
</dbReference>
<dbReference type="RefSeq" id="WP_094487474.1">
    <property type="nucleotide sequence ID" value="NZ_NOXX01000226.1"/>
</dbReference>
<dbReference type="GO" id="GO:0006508">
    <property type="term" value="P:proteolysis"/>
    <property type="evidence" value="ECO:0007669"/>
    <property type="project" value="UniProtKB-KW"/>
</dbReference>
<keyword evidence="6 7" id="KW-0472">Membrane</keyword>
<evidence type="ECO:0000256" key="7">
    <source>
        <dbReference type="SAM" id="Phobius"/>
    </source>
</evidence>
<feature type="transmembrane region" description="Helical" evidence="7">
    <location>
        <begin position="172"/>
        <end position="193"/>
    </location>
</feature>
<reference evidence="9 10" key="1">
    <citation type="submission" date="2017-07" db="EMBL/GenBank/DDBJ databases">
        <title>Flavobacterium cyanobacteriorum sp. nov., isolated from cyanobacterial aggregates in a eutrophic lake.</title>
        <authorList>
            <person name="Cai H."/>
        </authorList>
    </citation>
    <scope>NUCLEOTIDE SEQUENCE [LARGE SCALE GENOMIC DNA]</scope>
    <source>
        <strain evidence="9 10">TH167</strain>
    </source>
</reference>
<comment type="similarity">
    <text evidence="2">Belongs to the peptidase S54 family.</text>
</comment>
<dbReference type="InterPro" id="IPR050925">
    <property type="entry name" value="Rhomboid_protease_S54"/>
</dbReference>
<accession>A0A255ZCG8</accession>
<keyword evidence="3 7" id="KW-0812">Transmembrane</keyword>
<name>A0A255ZCG8_9FLAO</name>
<feature type="domain" description="Peptidase S54 rhomboid" evidence="8">
    <location>
        <begin position="163"/>
        <end position="255"/>
    </location>
</feature>
<evidence type="ECO:0000256" key="3">
    <source>
        <dbReference type="ARBA" id="ARBA00022692"/>
    </source>
</evidence>
<keyword evidence="4" id="KW-0378">Hydrolase</keyword>
<sequence>MIQITETVKHLLIINVILFVGRFFVPALNDLLAMHSFYDARFQWWQLVTHIFMHGGEFHILFNMLALVSFGSVIEQFWKGKKFLFFYFSCGVAGALVQAGVNFFEVSQVVNHMQELGLNPNQIRSVLNVQFLSGNYYDGRLFEEGIRQVLGSDISKIQQADFNLLFSTAIDVQTPMVGASGAIYGLMVAYAFLFPEARLAMLFLPVPIAAKYFVSGIVAIDLFLALKGSSLFGFGNIAHFAHLGGAAMGFLMMWYWKRIQFNKNRWN</sequence>
<feature type="transmembrane region" description="Helical" evidence="7">
    <location>
        <begin position="12"/>
        <end position="38"/>
    </location>
</feature>
<keyword evidence="9" id="KW-0645">Protease</keyword>
<comment type="caution">
    <text evidence="9">The sequence shown here is derived from an EMBL/GenBank/DDBJ whole genome shotgun (WGS) entry which is preliminary data.</text>
</comment>
<dbReference type="InterPro" id="IPR035952">
    <property type="entry name" value="Rhomboid-like_sf"/>
</dbReference>
<evidence type="ECO:0000313" key="9">
    <source>
        <dbReference type="EMBL" id="OYQ38594.1"/>
    </source>
</evidence>
<dbReference type="Proteomes" id="UP000216035">
    <property type="component" value="Unassembled WGS sequence"/>
</dbReference>
<dbReference type="SUPFAM" id="SSF144091">
    <property type="entry name" value="Rhomboid-like"/>
    <property type="match status" value="1"/>
</dbReference>
<dbReference type="OrthoDB" id="9807874at2"/>
<keyword evidence="5 7" id="KW-1133">Transmembrane helix</keyword>
<feature type="transmembrane region" description="Helical" evidence="7">
    <location>
        <begin position="200"/>
        <end position="225"/>
    </location>
</feature>
<evidence type="ECO:0000256" key="5">
    <source>
        <dbReference type="ARBA" id="ARBA00022989"/>
    </source>
</evidence>
<dbReference type="GO" id="GO:0004252">
    <property type="term" value="F:serine-type endopeptidase activity"/>
    <property type="evidence" value="ECO:0007669"/>
    <property type="project" value="InterPro"/>
</dbReference>